<comment type="caution">
    <text evidence="3">The sequence shown here is derived from an EMBL/GenBank/DDBJ whole genome shotgun (WGS) entry which is preliminary data.</text>
</comment>
<dbReference type="InterPro" id="IPR005182">
    <property type="entry name" value="YdbS-like_PH"/>
</dbReference>
<organism evidence="3 4">
    <name type="scientific">Flavobacterium frigidarium</name>
    <dbReference type="NCBI Taxonomy" id="99286"/>
    <lineage>
        <taxon>Bacteria</taxon>
        <taxon>Pseudomonadati</taxon>
        <taxon>Bacteroidota</taxon>
        <taxon>Flavobacteriia</taxon>
        <taxon>Flavobacteriales</taxon>
        <taxon>Flavobacteriaceae</taxon>
        <taxon>Flavobacterium</taxon>
    </lineage>
</organism>
<evidence type="ECO:0000313" key="3">
    <source>
        <dbReference type="EMBL" id="MEZ7515462.1"/>
    </source>
</evidence>
<accession>A0ABV4KEW3</accession>
<feature type="transmembrane region" description="Helical" evidence="1">
    <location>
        <begin position="192"/>
        <end position="216"/>
    </location>
</feature>
<proteinExistence type="predicted"/>
<feature type="domain" description="YdbS-like PH" evidence="2">
    <location>
        <begin position="280"/>
        <end position="344"/>
    </location>
</feature>
<evidence type="ECO:0000259" key="2">
    <source>
        <dbReference type="Pfam" id="PF03703"/>
    </source>
</evidence>
<keyword evidence="1" id="KW-0812">Transmembrane</keyword>
<gene>
    <name evidence="3" type="ORF">QO192_09250</name>
</gene>
<feature type="transmembrane region" description="Helical" evidence="1">
    <location>
        <begin position="401"/>
        <end position="418"/>
    </location>
</feature>
<feature type="transmembrane region" description="Helical" evidence="1">
    <location>
        <begin position="245"/>
        <end position="266"/>
    </location>
</feature>
<feature type="domain" description="YdbS-like PH" evidence="2">
    <location>
        <begin position="418"/>
        <end position="476"/>
    </location>
</feature>
<dbReference type="Proteomes" id="UP001568894">
    <property type="component" value="Unassembled WGS sequence"/>
</dbReference>
<feature type="transmembrane region" description="Helical" evidence="1">
    <location>
        <begin position="48"/>
        <end position="67"/>
    </location>
</feature>
<feature type="domain" description="YdbS-like PH" evidence="2">
    <location>
        <begin position="69"/>
        <end position="148"/>
    </location>
</feature>
<sequence length="506" mass="58568">MEPQFSVPQRQSAIGVLIMFFNTLQKMLRGLGPLFLVFVVKYDSEFKQYGYAAIAVVLFLTVLIAYLKYRNFTFYLDDENREFIIQEGILSKTKTIIQLDKIQQVNINQSLLQRLINVYEVNVDTAGSDAKEGEIKAVDHKLALALKARLLEVQSQQKDFLATDLADEDNLVDEAVMESESQLFLKISFKSLFKVGITSNYVKTFTLILAFFTTIYENGKHIFSEQDLDKQNKNLDHFFTRSSDIAALVFIVIVLILVVNLIRVIFKYFDYQIKKQHYNLLLSFGLLSTKSTIIKPERVQIVTITRNYFQKKMNILELKIKQASSGVKQEKKALIEIPGCNEVEKEAVLKMLFDKVPEKGLMLKPNYRKLVFSLFLFIFLPCAAFWSFAYYVDPEVFDYKYVMVIYSLFLLLILIFGYRNNRLYVSDDFIIKQSGAWDVDNSIIEPLKIQAITTSQLFWHKKANIGSVTIHTAGGDLSFQLGDYTKIKDYVNLWLYKIEISNSNWM</sequence>
<feature type="transmembrane region" description="Helical" evidence="1">
    <location>
        <begin position="370"/>
        <end position="389"/>
    </location>
</feature>
<evidence type="ECO:0000313" key="4">
    <source>
        <dbReference type="Proteomes" id="UP001568894"/>
    </source>
</evidence>
<dbReference type="InterPro" id="IPR014529">
    <property type="entry name" value="UCP026631"/>
</dbReference>
<dbReference type="PANTHER" id="PTHR34473">
    <property type="entry name" value="UPF0699 TRANSMEMBRANE PROTEIN YDBS"/>
    <property type="match status" value="1"/>
</dbReference>
<keyword evidence="1" id="KW-0472">Membrane</keyword>
<feature type="transmembrane region" description="Helical" evidence="1">
    <location>
        <begin position="12"/>
        <end position="28"/>
    </location>
</feature>
<reference evidence="3 4" key="1">
    <citation type="submission" date="2023-05" db="EMBL/GenBank/DDBJ databases">
        <title>Adaptations of aquatic viruses from atmosphere-close ecosystems of the Central Arctic Ocean.</title>
        <authorList>
            <person name="Rahlff J."/>
            <person name="Holmfeldt K."/>
        </authorList>
    </citation>
    <scope>NUCLEOTIDE SEQUENCE [LARGE SCALE GENOMIC DNA]</scope>
    <source>
        <strain evidence="3 4">Arc14</strain>
    </source>
</reference>
<evidence type="ECO:0000256" key="1">
    <source>
        <dbReference type="SAM" id="Phobius"/>
    </source>
</evidence>
<protein>
    <submittedName>
        <fullName evidence="3">PH domain-containing protein</fullName>
    </submittedName>
</protein>
<keyword evidence="1" id="KW-1133">Transmembrane helix</keyword>
<dbReference type="RefSeq" id="WP_371569898.1">
    <property type="nucleotide sequence ID" value="NZ_JASMRN010000006.1"/>
</dbReference>
<keyword evidence="4" id="KW-1185">Reference proteome</keyword>
<name>A0ABV4KEW3_9FLAO</name>
<dbReference type="EMBL" id="JASMRN010000006">
    <property type="protein sequence ID" value="MEZ7515462.1"/>
    <property type="molecule type" value="Genomic_DNA"/>
</dbReference>
<dbReference type="PIRSF" id="PIRSF026631">
    <property type="entry name" value="UCP026631"/>
    <property type="match status" value="1"/>
</dbReference>
<dbReference type="PANTHER" id="PTHR34473:SF2">
    <property type="entry name" value="UPF0699 TRANSMEMBRANE PROTEIN YDBT"/>
    <property type="match status" value="1"/>
</dbReference>
<dbReference type="Pfam" id="PF03703">
    <property type="entry name" value="bPH_2"/>
    <property type="match status" value="3"/>
</dbReference>